<feature type="region of interest" description="Disordered" evidence="1">
    <location>
        <begin position="225"/>
        <end position="245"/>
    </location>
</feature>
<dbReference type="SUPFAM" id="SSF53300">
    <property type="entry name" value="vWA-like"/>
    <property type="match status" value="1"/>
</dbReference>
<evidence type="ECO:0000256" key="1">
    <source>
        <dbReference type="SAM" id="MobiDB-lite"/>
    </source>
</evidence>
<dbReference type="PANTHER" id="PTHR33608">
    <property type="entry name" value="BLL2464 PROTEIN"/>
    <property type="match status" value="1"/>
</dbReference>
<evidence type="ECO:0000313" key="4">
    <source>
        <dbReference type="Proteomes" id="UP000238823"/>
    </source>
</evidence>
<dbReference type="PANTHER" id="PTHR33608:SF6">
    <property type="entry name" value="BLL2464 PROTEIN"/>
    <property type="match status" value="1"/>
</dbReference>
<dbReference type="InterPro" id="IPR036465">
    <property type="entry name" value="vWFA_dom_sf"/>
</dbReference>
<evidence type="ECO:0000259" key="2">
    <source>
        <dbReference type="Pfam" id="PF01882"/>
    </source>
</evidence>
<accession>A0A2S9YVG5</accession>
<dbReference type="AlphaFoldDB" id="A0A2S9YVG5"/>
<evidence type="ECO:0000313" key="3">
    <source>
        <dbReference type="EMBL" id="PRQ09042.1"/>
    </source>
</evidence>
<proteinExistence type="predicted"/>
<dbReference type="Pfam" id="PF01882">
    <property type="entry name" value="DUF58"/>
    <property type="match status" value="1"/>
</dbReference>
<dbReference type="InterPro" id="IPR002881">
    <property type="entry name" value="DUF58"/>
</dbReference>
<feature type="region of interest" description="Disordered" evidence="1">
    <location>
        <begin position="1"/>
        <end position="29"/>
    </location>
</feature>
<sequence length="361" mass="39545">MPIDTRDTNEPSQARGASSFPDDPSDPIGRLIPASLRAALANRELLVRRPVAGARHGAHRSLRPGVGRDFRDYRAYAPGDDPRRLDWRAAARAERLVIRQTESEEELDLVLLIDGSGGMHYTSDGDRDRQLQKWRRAGTVAAGLTSLALRQGDRVGFGVGRDDALELAGLEPVARRDRLRTVADVFTREATGDCPWEPLLEAVAPRLRRRALVVVISDFLDPGGAGAGVSPDADPESPQRDADESLQRGLTLLRTGGHDVALVQVLHRDELEFPWDQPRVLELEDLRARRPTLEGPGTSLRAGYLERLHAHLRWLEQSCERGGLLLSRMVTDESPAVQMLDLLARLAGVPSDAVAHDGGAA</sequence>
<organism evidence="3 4">
    <name type="scientific">Enhygromyxa salina</name>
    <dbReference type="NCBI Taxonomy" id="215803"/>
    <lineage>
        <taxon>Bacteria</taxon>
        <taxon>Pseudomonadati</taxon>
        <taxon>Myxococcota</taxon>
        <taxon>Polyangia</taxon>
        <taxon>Nannocystales</taxon>
        <taxon>Nannocystaceae</taxon>
        <taxon>Enhygromyxa</taxon>
    </lineage>
</organism>
<dbReference type="EMBL" id="PVNL01000030">
    <property type="protein sequence ID" value="PRQ09042.1"/>
    <property type="molecule type" value="Genomic_DNA"/>
</dbReference>
<reference evidence="3 4" key="1">
    <citation type="submission" date="2018-03" db="EMBL/GenBank/DDBJ databases">
        <title>Draft Genome Sequences of the Obligatory Marine Myxobacteria Enhygromyxa salina SWB007.</title>
        <authorList>
            <person name="Poehlein A."/>
            <person name="Moghaddam J.A."/>
            <person name="Harms H."/>
            <person name="Alanjari M."/>
            <person name="Koenig G.M."/>
            <person name="Daniel R."/>
            <person name="Schaeberle T.F."/>
        </authorList>
    </citation>
    <scope>NUCLEOTIDE SEQUENCE [LARGE SCALE GENOMIC DNA]</scope>
    <source>
        <strain evidence="3 4">SWB007</strain>
    </source>
</reference>
<feature type="domain" description="DUF58" evidence="2">
    <location>
        <begin position="72"/>
        <end position="276"/>
    </location>
</feature>
<dbReference type="RefSeq" id="WP_181233189.1">
    <property type="nucleotide sequence ID" value="NZ_PVNL01000030.1"/>
</dbReference>
<dbReference type="Proteomes" id="UP000238823">
    <property type="component" value="Unassembled WGS sequence"/>
</dbReference>
<name>A0A2S9YVG5_9BACT</name>
<comment type="caution">
    <text evidence="3">The sequence shown here is derived from an EMBL/GenBank/DDBJ whole genome shotgun (WGS) entry which is preliminary data.</text>
</comment>
<gene>
    <name evidence="3" type="ORF">ENSA7_10320</name>
</gene>
<protein>
    <recommendedName>
        <fullName evidence="2">DUF58 domain-containing protein</fullName>
    </recommendedName>
</protein>